<keyword evidence="13" id="KW-1185">Reference proteome</keyword>
<keyword evidence="2" id="KW-0479">Metal-binding</keyword>
<sequence length="233" mass="26129">MKDSAHISTLQTPFAPLCPQDAENPQCDKIKCTGSTEFRRTASICMEQTDTVNNFDSFDEAASRGLPTVKAYSAQCYSCLKWRLIPTKQLYEEIRQTTTANPFVCSRASSWHPQASCSEPSDLTQGGGLLWAIDKPDIPLAPAGWERLLCFRAEGSGKFADVYYKAPTGIRLRSMREVERFLAEHPEYVSAGVKRNQFSFLRPKPLNPRHAKRRTSENSRGMRGSISLTQGTR</sequence>
<dbReference type="AlphaFoldDB" id="A0A8T2SQ17"/>
<feature type="domain" description="CW-type" evidence="11">
    <location>
        <begin position="66"/>
        <end position="125"/>
    </location>
</feature>
<protein>
    <submittedName>
        <fullName evidence="12">Uncharacterized protein</fullName>
    </submittedName>
</protein>
<comment type="caution">
    <text evidence="12">The sequence shown here is derived from an EMBL/GenBank/DDBJ whole genome shotgun (WGS) entry which is preliminary data.</text>
</comment>
<dbReference type="PROSITE" id="PS51050">
    <property type="entry name" value="ZF_CW"/>
    <property type="match status" value="1"/>
</dbReference>
<keyword evidence="8" id="KW-0539">Nucleus</keyword>
<organism evidence="12 13">
    <name type="scientific">Ceratopteris richardii</name>
    <name type="common">Triangle waterfern</name>
    <dbReference type="NCBI Taxonomy" id="49495"/>
    <lineage>
        <taxon>Eukaryota</taxon>
        <taxon>Viridiplantae</taxon>
        <taxon>Streptophyta</taxon>
        <taxon>Embryophyta</taxon>
        <taxon>Tracheophyta</taxon>
        <taxon>Polypodiopsida</taxon>
        <taxon>Polypodiidae</taxon>
        <taxon>Polypodiales</taxon>
        <taxon>Pteridineae</taxon>
        <taxon>Pteridaceae</taxon>
        <taxon>Parkerioideae</taxon>
        <taxon>Ceratopteris</taxon>
    </lineage>
</organism>
<dbReference type="SMART" id="SM00391">
    <property type="entry name" value="MBD"/>
    <property type="match status" value="1"/>
</dbReference>
<evidence type="ECO:0000313" key="13">
    <source>
        <dbReference type="Proteomes" id="UP000825935"/>
    </source>
</evidence>
<keyword evidence="6" id="KW-0238">DNA-binding</keyword>
<dbReference type="OrthoDB" id="10072024at2759"/>
<feature type="domain" description="MBD" evidence="10">
    <location>
        <begin position="131"/>
        <end position="205"/>
    </location>
</feature>
<dbReference type="InterPro" id="IPR016177">
    <property type="entry name" value="DNA-bd_dom_sf"/>
</dbReference>
<evidence type="ECO:0000256" key="6">
    <source>
        <dbReference type="ARBA" id="ARBA00023125"/>
    </source>
</evidence>
<dbReference type="Gene3D" id="3.30.890.10">
    <property type="entry name" value="Methyl-cpg-binding Protein 2, Chain A"/>
    <property type="match status" value="1"/>
</dbReference>
<reference evidence="12" key="1">
    <citation type="submission" date="2021-08" db="EMBL/GenBank/DDBJ databases">
        <title>WGS assembly of Ceratopteris richardii.</title>
        <authorList>
            <person name="Marchant D.B."/>
            <person name="Chen G."/>
            <person name="Jenkins J."/>
            <person name="Shu S."/>
            <person name="Leebens-Mack J."/>
            <person name="Grimwood J."/>
            <person name="Schmutz J."/>
            <person name="Soltis P."/>
            <person name="Soltis D."/>
            <person name="Chen Z.-H."/>
        </authorList>
    </citation>
    <scope>NUCLEOTIDE SEQUENCE</scope>
    <source>
        <strain evidence="12">Whitten #5841</strain>
        <tissue evidence="12">Leaf</tissue>
    </source>
</reference>
<evidence type="ECO:0000259" key="11">
    <source>
        <dbReference type="PROSITE" id="PS51050"/>
    </source>
</evidence>
<dbReference type="InterPro" id="IPR011124">
    <property type="entry name" value="Znf_CW"/>
</dbReference>
<dbReference type="PANTHER" id="PTHR12396:SF0">
    <property type="entry name" value="METHYL-CPG BINDING DOMAIN PROTEIN-LIKE, ISOFORM C"/>
    <property type="match status" value="1"/>
</dbReference>
<dbReference type="GO" id="GO:0008270">
    <property type="term" value="F:zinc ion binding"/>
    <property type="evidence" value="ECO:0007669"/>
    <property type="project" value="UniProtKB-KW"/>
</dbReference>
<keyword evidence="5" id="KW-0805">Transcription regulation</keyword>
<evidence type="ECO:0000313" key="12">
    <source>
        <dbReference type="EMBL" id="KAH7366071.1"/>
    </source>
</evidence>
<dbReference type="Proteomes" id="UP000825935">
    <property type="component" value="Chromosome 18"/>
</dbReference>
<evidence type="ECO:0000256" key="4">
    <source>
        <dbReference type="ARBA" id="ARBA00022833"/>
    </source>
</evidence>
<dbReference type="PANTHER" id="PTHR12396">
    <property type="entry name" value="METHYL-CPG BINDING PROTEIN, MBD"/>
    <property type="match status" value="1"/>
</dbReference>
<dbReference type="InterPro" id="IPR001739">
    <property type="entry name" value="Methyl_CpG_DNA-bd"/>
</dbReference>
<proteinExistence type="predicted"/>
<gene>
    <name evidence="12" type="ORF">KP509_18G062000</name>
</gene>
<dbReference type="EMBL" id="CM035423">
    <property type="protein sequence ID" value="KAH7366071.1"/>
    <property type="molecule type" value="Genomic_DNA"/>
</dbReference>
<evidence type="ECO:0000256" key="1">
    <source>
        <dbReference type="ARBA" id="ARBA00004123"/>
    </source>
</evidence>
<evidence type="ECO:0000256" key="2">
    <source>
        <dbReference type="ARBA" id="ARBA00022723"/>
    </source>
</evidence>
<dbReference type="Pfam" id="PF07496">
    <property type="entry name" value="zf-CW"/>
    <property type="match status" value="1"/>
</dbReference>
<evidence type="ECO:0000256" key="8">
    <source>
        <dbReference type="ARBA" id="ARBA00023242"/>
    </source>
</evidence>
<dbReference type="OMA" id="RTASICM"/>
<feature type="region of interest" description="Disordered" evidence="9">
    <location>
        <begin position="202"/>
        <end position="233"/>
    </location>
</feature>
<comment type="subcellular location">
    <subcellularLocation>
        <location evidence="1">Nucleus</location>
    </subcellularLocation>
</comment>
<accession>A0A8T2SQ17</accession>
<keyword evidence="7" id="KW-0804">Transcription</keyword>
<dbReference type="GO" id="GO:0005634">
    <property type="term" value="C:nucleus"/>
    <property type="evidence" value="ECO:0007669"/>
    <property type="project" value="UniProtKB-SubCell"/>
</dbReference>
<dbReference type="GO" id="GO:0003677">
    <property type="term" value="F:DNA binding"/>
    <property type="evidence" value="ECO:0007669"/>
    <property type="project" value="UniProtKB-KW"/>
</dbReference>
<name>A0A8T2SQ17_CERRI</name>
<dbReference type="CDD" id="cd01396">
    <property type="entry name" value="MeCP2_MBD"/>
    <property type="match status" value="1"/>
</dbReference>
<evidence type="ECO:0000256" key="7">
    <source>
        <dbReference type="ARBA" id="ARBA00023163"/>
    </source>
</evidence>
<evidence type="ECO:0000259" key="10">
    <source>
        <dbReference type="PROSITE" id="PS50982"/>
    </source>
</evidence>
<evidence type="ECO:0000256" key="9">
    <source>
        <dbReference type="SAM" id="MobiDB-lite"/>
    </source>
</evidence>
<keyword evidence="4" id="KW-0862">Zinc</keyword>
<dbReference type="PROSITE" id="PS50982">
    <property type="entry name" value="MBD"/>
    <property type="match status" value="1"/>
</dbReference>
<keyword evidence="3" id="KW-0863">Zinc-finger</keyword>
<evidence type="ECO:0000256" key="5">
    <source>
        <dbReference type="ARBA" id="ARBA00023015"/>
    </source>
</evidence>
<dbReference type="SUPFAM" id="SSF54171">
    <property type="entry name" value="DNA-binding domain"/>
    <property type="match status" value="1"/>
</dbReference>
<dbReference type="Gene3D" id="3.30.40.100">
    <property type="match status" value="1"/>
</dbReference>
<evidence type="ECO:0000256" key="3">
    <source>
        <dbReference type="ARBA" id="ARBA00022771"/>
    </source>
</evidence>
<dbReference type="Pfam" id="PF01429">
    <property type="entry name" value="MBD"/>
    <property type="match status" value="1"/>
</dbReference>